<dbReference type="EMBL" id="SMKU01000639">
    <property type="protein sequence ID" value="TDD59846.1"/>
    <property type="molecule type" value="Genomic_DNA"/>
</dbReference>
<keyword evidence="2" id="KW-1185">Reference proteome</keyword>
<dbReference type="AlphaFoldDB" id="A0A4R4ZNY0"/>
<comment type="caution">
    <text evidence="1">The sequence shown here is derived from an EMBL/GenBank/DDBJ whole genome shotgun (WGS) entry which is preliminary data.</text>
</comment>
<proteinExistence type="predicted"/>
<gene>
    <name evidence="1" type="ORF">E1298_46405</name>
</gene>
<sequence length="161" mass="17013">MVTELILTCSDAGRLFSIETDAFQEERIPGLTLAADAHQVRTHSLQQWPHQRLVIICGGESDDVYKLTAHQAGQLDAVSRSRAKDPAIEVSTAGTITIPRQGHVVEALLSTLPLLSRPEAAEQLTAMPTIAVPAAGRRDAPEIFTAGGGITVGVGVIIKGS</sequence>
<name>A0A4R4ZNY0_9ACTN</name>
<dbReference type="RefSeq" id="WP_131903731.1">
    <property type="nucleotide sequence ID" value="NZ_SMKU01000639.1"/>
</dbReference>
<organism evidence="1 2">
    <name type="scientific">Actinomadura rubrisoli</name>
    <dbReference type="NCBI Taxonomy" id="2530368"/>
    <lineage>
        <taxon>Bacteria</taxon>
        <taxon>Bacillati</taxon>
        <taxon>Actinomycetota</taxon>
        <taxon>Actinomycetes</taxon>
        <taxon>Streptosporangiales</taxon>
        <taxon>Thermomonosporaceae</taxon>
        <taxon>Actinomadura</taxon>
    </lineage>
</organism>
<dbReference type="OrthoDB" id="8444614at2"/>
<evidence type="ECO:0000313" key="2">
    <source>
        <dbReference type="Proteomes" id="UP000294513"/>
    </source>
</evidence>
<reference evidence="1 2" key="1">
    <citation type="submission" date="2019-03" db="EMBL/GenBank/DDBJ databases">
        <title>Draft genome sequences of novel Actinobacteria.</title>
        <authorList>
            <person name="Sahin N."/>
            <person name="Ay H."/>
            <person name="Saygin H."/>
        </authorList>
    </citation>
    <scope>NUCLEOTIDE SEQUENCE [LARGE SCALE GENOMIC DNA]</scope>
    <source>
        <strain evidence="1 2">H3C3</strain>
    </source>
</reference>
<accession>A0A4R4ZNY0</accession>
<dbReference type="Proteomes" id="UP000294513">
    <property type="component" value="Unassembled WGS sequence"/>
</dbReference>
<evidence type="ECO:0000313" key="1">
    <source>
        <dbReference type="EMBL" id="TDD59846.1"/>
    </source>
</evidence>
<protein>
    <submittedName>
        <fullName evidence="1">Uncharacterized protein</fullName>
    </submittedName>
</protein>